<name>A0A392MTC1_9FABA</name>
<comment type="caution">
    <text evidence="1">The sequence shown here is derived from an EMBL/GenBank/DDBJ whole genome shotgun (WGS) entry which is preliminary data.</text>
</comment>
<keyword evidence="2" id="KW-1185">Reference proteome</keyword>
<proteinExistence type="predicted"/>
<gene>
    <name evidence="1" type="ORF">A2U01_0011643</name>
</gene>
<evidence type="ECO:0000313" key="1">
    <source>
        <dbReference type="EMBL" id="MCH90721.1"/>
    </source>
</evidence>
<dbReference type="AlphaFoldDB" id="A0A392MTC1"/>
<reference evidence="1 2" key="1">
    <citation type="journal article" date="2018" name="Front. Plant Sci.">
        <title>Red Clover (Trifolium pratense) and Zigzag Clover (T. medium) - A Picture of Genomic Similarities and Differences.</title>
        <authorList>
            <person name="Dluhosova J."/>
            <person name="Istvanek J."/>
            <person name="Nedelnik J."/>
            <person name="Repkova J."/>
        </authorList>
    </citation>
    <scope>NUCLEOTIDE SEQUENCE [LARGE SCALE GENOMIC DNA]</scope>
    <source>
        <strain evidence="2">cv. 10/8</strain>
        <tissue evidence="1">Leaf</tissue>
    </source>
</reference>
<dbReference type="EMBL" id="LXQA010018917">
    <property type="protein sequence ID" value="MCH90721.1"/>
    <property type="molecule type" value="Genomic_DNA"/>
</dbReference>
<feature type="non-terminal residue" evidence="1">
    <location>
        <position position="1"/>
    </location>
</feature>
<organism evidence="1 2">
    <name type="scientific">Trifolium medium</name>
    <dbReference type="NCBI Taxonomy" id="97028"/>
    <lineage>
        <taxon>Eukaryota</taxon>
        <taxon>Viridiplantae</taxon>
        <taxon>Streptophyta</taxon>
        <taxon>Embryophyta</taxon>
        <taxon>Tracheophyta</taxon>
        <taxon>Spermatophyta</taxon>
        <taxon>Magnoliopsida</taxon>
        <taxon>eudicotyledons</taxon>
        <taxon>Gunneridae</taxon>
        <taxon>Pentapetalae</taxon>
        <taxon>rosids</taxon>
        <taxon>fabids</taxon>
        <taxon>Fabales</taxon>
        <taxon>Fabaceae</taxon>
        <taxon>Papilionoideae</taxon>
        <taxon>50 kb inversion clade</taxon>
        <taxon>NPAAA clade</taxon>
        <taxon>Hologalegina</taxon>
        <taxon>IRL clade</taxon>
        <taxon>Trifolieae</taxon>
        <taxon>Trifolium</taxon>
    </lineage>
</organism>
<dbReference type="Proteomes" id="UP000265520">
    <property type="component" value="Unassembled WGS sequence"/>
</dbReference>
<accession>A0A392MTC1</accession>
<evidence type="ECO:0000313" key="2">
    <source>
        <dbReference type="Proteomes" id="UP000265520"/>
    </source>
</evidence>
<protein>
    <submittedName>
        <fullName evidence="1">Uncharacterized protein</fullName>
    </submittedName>
</protein>
<sequence>QANRPCCSAWFATRTDLRCSALGRTSGKEASASVRCDSLRGSLQRTRLDSEWFATRTIIRYTNGSLLVRYDSLPVLQLRKLLPSFAATRWEARCSEQGLD</sequence>